<dbReference type="InterPro" id="IPR050297">
    <property type="entry name" value="LipidA_mod_glycosyltrf_83"/>
</dbReference>
<keyword evidence="2" id="KW-1003">Cell membrane</keyword>
<feature type="transmembrane region" description="Helical" evidence="8">
    <location>
        <begin position="338"/>
        <end position="358"/>
    </location>
</feature>
<proteinExistence type="predicted"/>
<evidence type="ECO:0000256" key="4">
    <source>
        <dbReference type="ARBA" id="ARBA00022679"/>
    </source>
</evidence>
<protein>
    <submittedName>
        <fullName evidence="10">Glycosyltransferase family 39 protein</fullName>
        <ecNumber evidence="10">2.4.-.-</ecNumber>
    </submittedName>
</protein>
<dbReference type="PANTHER" id="PTHR33908">
    <property type="entry name" value="MANNOSYLTRANSFERASE YKCB-RELATED"/>
    <property type="match status" value="1"/>
</dbReference>
<feature type="transmembrane region" description="Helical" evidence="8">
    <location>
        <begin position="167"/>
        <end position="197"/>
    </location>
</feature>
<feature type="domain" description="Glycosyltransferase RgtA/B/C/D-like" evidence="9">
    <location>
        <begin position="70"/>
        <end position="226"/>
    </location>
</feature>
<dbReference type="GO" id="GO:0016757">
    <property type="term" value="F:glycosyltransferase activity"/>
    <property type="evidence" value="ECO:0007669"/>
    <property type="project" value="UniProtKB-KW"/>
</dbReference>
<dbReference type="EMBL" id="JBHUKU010000029">
    <property type="protein sequence ID" value="MFD2465162.1"/>
    <property type="molecule type" value="Genomic_DNA"/>
</dbReference>
<evidence type="ECO:0000256" key="3">
    <source>
        <dbReference type="ARBA" id="ARBA00022676"/>
    </source>
</evidence>
<keyword evidence="11" id="KW-1185">Reference proteome</keyword>
<evidence type="ECO:0000256" key="1">
    <source>
        <dbReference type="ARBA" id="ARBA00004651"/>
    </source>
</evidence>
<evidence type="ECO:0000313" key="10">
    <source>
        <dbReference type="EMBL" id="MFD2465162.1"/>
    </source>
</evidence>
<keyword evidence="3 10" id="KW-0328">Glycosyltransferase</keyword>
<evidence type="ECO:0000256" key="2">
    <source>
        <dbReference type="ARBA" id="ARBA00022475"/>
    </source>
</evidence>
<comment type="subcellular location">
    <subcellularLocation>
        <location evidence="1">Cell membrane</location>
        <topology evidence="1">Multi-pass membrane protein</topology>
    </subcellularLocation>
</comment>
<feature type="transmembrane region" description="Helical" evidence="8">
    <location>
        <begin position="285"/>
        <end position="303"/>
    </location>
</feature>
<dbReference type="Pfam" id="PF13231">
    <property type="entry name" value="PMT_2"/>
    <property type="match status" value="1"/>
</dbReference>
<dbReference type="PANTHER" id="PTHR33908:SF11">
    <property type="entry name" value="MEMBRANE PROTEIN"/>
    <property type="match status" value="1"/>
</dbReference>
<reference evidence="11" key="1">
    <citation type="journal article" date="2019" name="Int. J. Syst. Evol. Microbiol.">
        <title>The Global Catalogue of Microorganisms (GCM) 10K type strain sequencing project: providing services to taxonomists for standard genome sequencing and annotation.</title>
        <authorList>
            <consortium name="The Broad Institute Genomics Platform"/>
            <consortium name="The Broad Institute Genome Sequencing Center for Infectious Disease"/>
            <person name="Wu L."/>
            <person name="Ma J."/>
        </authorList>
    </citation>
    <scope>NUCLEOTIDE SEQUENCE [LARGE SCALE GENOMIC DNA]</scope>
    <source>
        <strain evidence="11">CGMCC 4.7643</strain>
    </source>
</reference>
<feature type="transmembrane region" description="Helical" evidence="8">
    <location>
        <begin position="26"/>
        <end position="47"/>
    </location>
</feature>
<gene>
    <name evidence="10" type="ORF">ACFSYJ_41550</name>
</gene>
<keyword evidence="7 8" id="KW-0472">Membrane</keyword>
<dbReference type="InterPro" id="IPR038731">
    <property type="entry name" value="RgtA/B/C-like"/>
</dbReference>
<feature type="transmembrane region" description="Helical" evidence="8">
    <location>
        <begin position="88"/>
        <end position="108"/>
    </location>
</feature>
<feature type="transmembrane region" description="Helical" evidence="8">
    <location>
        <begin position="259"/>
        <end position="278"/>
    </location>
</feature>
<keyword evidence="4 10" id="KW-0808">Transferase</keyword>
<evidence type="ECO:0000256" key="6">
    <source>
        <dbReference type="ARBA" id="ARBA00022989"/>
    </source>
</evidence>
<feature type="transmembrane region" description="Helical" evidence="8">
    <location>
        <begin position="209"/>
        <end position="226"/>
    </location>
</feature>
<accession>A0ABW5GW69</accession>
<dbReference type="RefSeq" id="WP_345407256.1">
    <property type="nucleotide sequence ID" value="NZ_BAABHG010000022.1"/>
</dbReference>
<name>A0ABW5GW69_9PSEU</name>
<feature type="transmembrane region" description="Helical" evidence="8">
    <location>
        <begin position="309"/>
        <end position="326"/>
    </location>
</feature>
<evidence type="ECO:0000259" key="9">
    <source>
        <dbReference type="Pfam" id="PF13231"/>
    </source>
</evidence>
<evidence type="ECO:0000256" key="7">
    <source>
        <dbReference type="ARBA" id="ARBA00023136"/>
    </source>
</evidence>
<keyword evidence="6 8" id="KW-1133">Transmembrane helix</keyword>
<comment type="caution">
    <text evidence="10">The sequence shown here is derived from an EMBL/GenBank/DDBJ whole genome shotgun (WGS) entry which is preliminary data.</text>
</comment>
<evidence type="ECO:0000256" key="5">
    <source>
        <dbReference type="ARBA" id="ARBA00022692"/>
    </source>
</evidence>
<evidence type="ECO:0000313" key="11">
    <source>
        <dbReference type="Proteomes" id="UP001597419"/>
    </source>
</evidence>
<keyword evidence="5 8" id="KW-0812">Transmembrane</keyword>
<evidence type="ECO:0000256" key="8">
    <source>
        <dbReference type="SAM" id="Phobius"/>
    </source>
</evidence>
<organism evidence="10 11">
    <name type="scientific">Amycolatopsis samaneae</name>
    <dbReference type="NCBI Taxonomy" id="664691"/>
    <lineage>
        <taxon>Bacteria</taxon>
        <taxon>Bacillati</taxon>
        <taxon>Actinomycetota</taxon>
        <taxon>Actinomycetes</taxon>
        <taxon>Pseudonocardiales</taxon>
        <taxon>Pseudonocardiaceae</taxon>
        <taxon>Amycolatopsis</taxon>
    </lineage>
</organism>
<sequence length="508" mass="53657">MSVDGEARAAGGPVSTGPPPMAWRPVGGVALALGAVLLATSSGYGYFRDELYFRLLGQDLAWGYRDQLGPVTPALARVTRELLGDTVWALRVPCALLLALTVLVVAATAREFGGGRNAQLLAATGTAVSVFPLMIGHVLLTSTMDLPLSSLTILCVVRALLRADGRWWLACGAVIGLALYNKKLVLLLALGIVVGLLLTGPRAVFRDRFLWLGALLAVLVGAPTLLHEVRTGWPMLETASALTAKNGTANRIAFVPQQLLLLGPFLVPVWLAGAVGLWRDRAWRPARALVAGCLVCAVLFLVTGGRPDYTVPLLLLLLAAGSVSAVRWLGRKPGRPPLLAAGLVLNAVLASIVALPVLPQRVMAGSGLAAVDPIFAGQTGWPELAAQTSAAYRSLPEREQAGTVVVTANYGQAGALDRFGADDRLPAVYSGHNQLYYRGVPPETATTVIAVGLKPAFTAGRFRECRTYGRIGEGHAEVVNDDAGAVVQVCRGPRAPWPALWPEFRHVD</sequence>
<dbReference type="EC" id="2.4.-.-" evidence="10"/>
<feature type="transmembrane region" description="Helical" evidence="8">
    <location>
        <begin position="120"/>
        <end position="140"/>
    </location>
</feature>
<dbReference type="Proteomes" id="UP001597419">
    <property type="component" value="Unassembled WGS sequence"/>
</dbReference>